<gene>
    <name evidence="3" type="ORF">FRZ40_29735</name>
    <name evidence="2" type="ORF">V4C56_32465</name>
</gene>
<dbReference type="AlphaFoldDB" id="A0A5C6VJZ2"/>
<feature type="transmembrane region" description="Helical" evidence="1">
    <location>
        <begin position="159"/>
        <end position="182"/>
    </location>
</feature>
<keyword evidence="1" id="KW-1133">Transmembrane helix</keyword>
<dbReference type="Proteomes" id="UP001481677">
    <property type="component" value="Unassembled WGS sequence"/>
</dbReference>
<accession>A0A5C6VJZ2</accession>
<evidence type="ECO:0000313" key="4">
    <source>
        <dbReference type="Proteomes" id="UP000321776"/>
    </source>
</evidence>
<reference evidence="2 5" key="3">
    <citation type="submission" date="2024-01" db="EMBL/GenBank/DDBJ databases">
        <title>The diversity of rhizobia nodulating Mimosa spp. in eleven states of Brazil covering several biomes is determined by host plant, location, and edaphic factors.</title>
        <authorList>
            <person name="Rouws L."/>
            <person name="Barauna A."/>
            <person name="Beukes C."/>
            <person name="De Faria S.M."/>
            <person name="Gross E."/>
            <person name="Dos Reis Junior F.B."/>
            <person name="Simon M."/>
            <person name="Maluk M."/>
            <person name="Odee D.W."/>
            <person name="Kenicer G."/>
            <person name="Young J.P.W."/>
            <person name="Reis V.M."/>
            <person name="Zilli J."/>
            <person name="James E.K."/>
        </authorList>
    </citation>
    <scope>NUCLEOTIDE SEQUENCE [LARGE SCALE GENOMIC DNA]</scope>
    <source>
        <strain evidence="2 5">JPY530</strain>
    </source>
</reference>
<feature type="transmembrane region" description="Helical" evidence="1">
    <location>
        <begin position="121"/>
        <end position="139"/>
    </location>
</feature>
<evidence type="ECO:0008006" key="6">
    <source>
        <dbReference type="Google" id="ProtNLM"/>
    </source>
</evidence>
<protein>
    <recommendedName>
        <fullName evidence="6">VTT domain-containing protein</fullName>
    </recommendedName>
</protein>
<evidence type="ECO:0000256" key="1">
    <source>
        <dbReference type="SAM" id="Phobius"/>
    </source>
</evidence>
<keyword evidence="1" id="KW-0472">Membrane</keyword>
<keyword evidence="1" id="KW-0812">Transmembrane</keyword>
<dbReference type="RefSeq" id="WP_035543802.1">
    <property type="nucleotide sequence ID" value="NZ_JAZHFZ010000045.1"/>
</dbReference>
<comment type="caution">
    <text evidence="3">The sequence shown here is derived from an EMBL/GenBank/DDBJ whole genome shotgun (WGS) entry which is preliminary data.</text>
</comment>
<dbReference type="EMBL" id="JAZHGA010000032">
    <property type="protein sequence ID" value="MEM5344325.1"/>
    <property type="molecule type" value="Genomic_DNA"/>
</dbReference>
<feature type="transmembrane region" description="Helical" evidence="1">
    <location>
        <begin position="42"/>
        <end position="66"/>
    </location>
</feature>
<reference evidence="3" key="2">
    <citation type="submission" date="2019-08" db="EMBL/GenBank/DDBJ databases">
        <authorList>
            <person name="Im W.-T."/>
        </authorList>
    </citation>
    <scope>NUCLEOTIDE SEQUENCE</scope>
    <source>
        <strain evidence="3">NF 2-5-3</strain>
    </source>
</reference>
<reference evidence="3 4" key="1">
    <citation type="journal article" date="2018" name="Int. J. Syst. Evol. Microbiol.">
        <title>Paraburkholderia azotifigens sp. nov., a nitrogen-fixing bacterium isolated from paddy soil.</title>
        <authorList>
            <person name="Choi G.M."/>
            <person name="Im W.T."/>
        </authorList>
    </citation>
    <scope>NUCLEOTIDE SEQUENCE [LARGE SCALE GENOMIC DNA]</scope>
    <source>
        <strain evidence="3 4">NF 2-5-3</strain>
    </source>
</reference>
<evidence type="ECO:0000313" key="5">
    <source>
        <dbReference type="Proteomes" id="UP001481677"/>
    </source>
</evidence>
<sequence length="220" mass="24716">MQYLSILFAAVFVLNLMPAFAPPTWLAMSWIGFQKPEANPLLIAFVAAGAATLARLVLARSAGWLVRSRLLREADRENVDILKSRIGRHKATTAGAILLYAFSPLPSNYLFIAYGLMRADLWLIGVPFFVGRVASYTAWASLAQWAHGVLDLETEAEGAFLSLYFIGSQCVTLGLLVLFVRLDWGLLLHERHLRLRPARWQRKRRVDKKEEKPPSAREAP</sequence>
<name>A0A5C6VJZ2_9BURK</name>
<dbReference type="EMBL" id="VOQS01000003">
    <property type="protein sequence ID" value="TXC84944.1"/>
    <property type="molecule type" value="Genomic_DNA"/>
</dbReference>
<keyword evidence="5" id="KW-1185">Reference proteome</keyword>
<proteinExistence type="predicted"/>
<dbReference type="Proteomes" id="UP000321776">
    <property type="component" value="Unassembled WGS sequence"/>
</dbReference>
<evidence type="ECO:0000313" key="3">
    <source>
        <dbReference type="EMBL" id="TXC84944.1"/>
    </source>
</evidence>
<organism evidence="3 4">
    <name type="scientific">Paraburkholderia azotifigens</name>
    <dbReference type="NCBI Taxonomy" id="2057004"/>
    <lineage>
        <taxon>Bacteria</taxon>
        <taxon>Pseudomonadati</taxon>
        <taxon>Pseudomonadota</taxon>
        <taxon>Betaproteobacteria</taxon>
        <taxon>Burkholderiales</taxon>
        <taxon>Burkholderiaceae</taxon>
        <taxon>Paraburkholderia</taxon>
    </lineage>
</organism>
<evidence type="ECO:0000313" key="2">
    <source>
        <dbReference type="EMBL" id="MEM5344325.1"/>
    </source>
</evidence>